<evidence type="ECO:0000256" key="11">
    <source>
        <dbReference type="PIRSR" id="PIRSR001400-2"/>
    </source>
</evidence>
<dbReference type="GO" id="GO:0006096">
    <property type="term" value="P:glycolytic process"/>
    <property type="evidence" value="ECO:0007669"/>
    <property type="project" value="UniProtKB-UniRule"/>
</dbReference>
<evidence type="ECO:0000259" key="13">
    <source>
        <dbReference type="SMART" id="SM01192"/>
    </source>
</evidence>
<feature type="binding site" evidence="9 12">
    <location>
        <position position="320"/>
    </location>
    <ligand>
        <name>Mg(2+)</name>
        <dbReference type="ChEBI" id="CHEBI:18420"/>
    </ligand>
</feature>
<dbReference type="SFLD" id="SFLDG00178">
    <property type="entry name" value="enolase"/>
    <property type="match status" value="1"/>
</dbReference>
<feature type="binding site" evidence="11">
    <location>
        <position position="170"/>
    </location>
    <ligand>
        <name>substrate</name>
    </ligand>
</feature>
<feature type="binding site" evidence="9">
    <location>
        <position position="375"/>
    </location>
    <ligand>
        <name>(2R)-2-phosphoglycerate</name>
        <dbReference type="ChEBI" id="CHEBI:58289"/>
    </ligand>
</feature>
<name>A0A0G0YFU9_9BACT</name>
<dbReference type="GO" id="GO:0009986">
    <property type="term" value="C:cell surface"/>
    <property type="evidence" value="ECO:0007669"/>
    <property type="project" value="UniProtKB-SubCell"/>
</dbReference>
<dbReference type="EMBL" id="LCAW01000009">
    <property type="protein sequence ID" value="KKR99197.1"/>
    <property type="molecule type" value="Genomic_DNA"/>
</dbReference>
<dbReference type="SMART" id="SM01192">
    <property type="entry name" value="Enolase_C"/>
    <property type="match status" value="1"/>
</dbReference>
<dbReference type="PIRSF" id="PIRSF001400">
    <property type="entry name" value="Enolase"/>
    <property type="match status" value="1"/>
</dbReference>
<feature type="binding site" evidence="11">
    <location>
        <position position="161"/>
    </location>
    <ligand>
        <name>substrate</name>
    </ligand>
</feature>
<evidence type="ECO:0000256" key="5">
    <source>
        <dbReference type="ARBA" id="ARBA00022525"/>
    </source>
</evidence>
<evidence type="ECO:0000313" key="15">
    <source>
        <dbReference type="EMBL" id="KKR99197.1"/>
    </source>
</evidence>
<evidence type="ECO:0000256" key="10">
    <source>
        <dbReference type="PIRSR" id="PIRSR001400-1"/>
    </source>
</evidence>
<keyword evidence="9 12" id="KW-0479">Metal-binding</keyword>
<comment type="catalytic activity">
    <reaction evidence="9">
        <text>(2R)-2-phosphoglycerate = phosphoenolpyruvate + H2O</text>
        <dbReference type="Rhea" id="RHEA:10164"/>
        <dbReference type="ChEBI" id="CHEBI:15377"/>
        <dbReference type="ChEBI" id="CHEBI:58289"/>
        <dbReference type="ChEBI" id="CHEBI:58702"/>
        <dbReference type="EC" id="4.2.1.11"/>
    </reaction>
</comment>
<dbReference type="GO" id="GO:0005576">
    <property type="term" value="C:extracellular region"/>
    <property type="evidence" value="ECO:0007669"/>
    <property type="project" value="UniProtKB-SubCell"/>
</dbReference>
<dbReference type="PATRIC" id="fig|1618983.3.peg.447"/>
<feature type="binding site" evidence="9">
    <location>
        <position position="396"/>
    </location>
    <ligand>
        <name>(2R)-2-phosphoglycerate</name>
        <dbReference type="ChEBI" id="CHEBI:58289"/>
    </ligand>
</feature>
<dbReference type="FunFam" id="3.30.390.10:FF:000001">
    <property type="entry name" value="Enolase"/>
    <property type="match status" value="1"/>
</dbReference>
<dbReference type="Gene3D" id="3.30.390.10">
    <property type="entry name" value="Enolase-like, N-terminal domain"/>
    <property type="match status" value="1"/>
</dbReference>
<dbReference type="PRINTS" id="PR00148">
    <property type="entry name" value="ENOLASE"/>
</dbReference>
<comment type="pathway">
    <text evidence="1 9">Carbohydrate degradation; glycolysis; pyruvate from D-glyceraldehyde 3-phosphate: step 4/5.</text>
</comment>
<feature type="binding site" evidence="11">
    <location>
        <begin position="372"/>
        <end position="375"/>
    </location>
    <ligand>
        <name>substrate</name>
    </ligand>
</feature>
<dbReference type="InterPro" id="IPR020809">
    <property type="entry name" value="Enolase_CS"/>
</dbReference>
<dbReference type="CDD" id="cd03313">
    <property type="entry name" value="enolase"/>
    <property type="match status" value="1"/>
</dbReference>
<keyword evidence="5 9" id="KW-0964">Secreted</keyword>
<comment type="function">
    <text evidence="9">Catalyzes the reversible conversion of 2-phosphoglycerate (2-PG) into phosphoenolpyruvate (PEP). It is essential for the degradation of carbohydrates via glycolysis.</text>
</comment>
<dbReference type="GO" id="GO:0004634">
    <property type="term" value="F:phosphopyruvate hydratase activity"/>
    <property type="evidence" value="ECO:0007669"/>
    <property type="project" value="UniProtKB-UniRule"/>
</dbReference>
<feature type="binding site" evidence="9">
    <location>
        <position position="345"/>
    </location>
    <ligand>
        <name>(2R)-2-phosphoglycerate</name>
        <dbReference type="ChEBI" id="CHEBI:58289"/>
    </ligand>
</feature>
<comment type="cofactor">
    <cofactor evidence="12">
        <name>Mg(2+)</name>
        <dbReference type="ChEBI" id="CHEBI:18420"/>
    </cofactor>
    <text evidence="12">Mg(2+) is required for catalysis and for stabilizing the dimer.</text>
</comment>
<evidence type="ECO:0000256" key="8">
    <source>
        <dbReference type="ARBA" id="ARBA00023239"/>
    </source>
</evidence>
<dbReference type="Proteomes" id="UP000033930">
    <property type="component" value="Unassembled WGS sequence"/>
</dbReference>
<dbReference type="PANTHER" id="PTHR11902">
    <property type="entry name" value="ENOLASE"/>
    <property type="match status" value="1"/>
</dbReference>
<dbReference type="InterPro" id="IPR036849">
    <property type="entry name" value="Enolase-like_C_sf"/>
</dbReference>
<keyword evidence="9" id="KW-0963">Cytoplasm</keyword>
<dbReference type="GO" id="GO:0000015">
    <property type="term" value="C:phosphopyruvate hydratase complex"/>
    <property type="evidence" value="ECO:0007669"/>
    <property type="project" value="InterPro"/>
</dbReference>
<accession>A0A0G0YFU9</accession>
<sequence length="422" mass="47188">MKEKIEFIHAHEILDSRGNPTLNVSVLLNNGSHGSASVPSGASTGIHEALELRDGDKNRYNGKGVLRAVKNVNTKIASVLHGMDAMDIEKIDDTMRILDGTVNKHRLGANAILGVSIACAHAGARRRKMPLYKHLRDIYSLDHQTYKLPTPLMNVFNGGRHASTNLDMQEFIIIPHGFSRFSRKLRAGAEIYHALGEILRKDRMDTDLGDEGGYAPNVGKTEDALEYLKKAVQKAKYKVGKEIGFGIDVAASEFYDPRKDRYVLKTDRIKYNADQMIDLYARWSKKYPLISVEDGLDQDAWDGWQKMTAKLGKQMMLIGDDLFVTNPERIQKGIDNKVANAVLIKVNQIGTLSETMQAIKLAQRNKYKVVISHRSGETADTTIADLAVAVNAQYIKTGAPSRSERLVKYNRLLEIEEELIIK</sequence>
<feature type="binding site" evidence="9">
    <location>
        <position position="374"/>
    </location>
    <ligand>
        <name>(2R)-2-phosphoglycerate</name>
        <dbReference type="ChEBI" id="CHEBI:58289"/>
    </ligand>
</feature>
<evidence type="ECO:0000256" key="2">
    <source>
        <dbReference type="ARBA" id="ARBA00009604"/>
    </source>
</evidence>
<dbReference type="InterPro" id="IPR020810">
    <property type="entry name" value="Enolase_C"/>
</dbReference>
<keyword evidence="6 9" id="KW-0460">Magnesium</keyword>
<dbReference type="InterPro" id="IPR029017">
    <property type="entry name" value="Enolase-like_N"/>
</dbReference>
<dbReference type="PANTHER" id="PTHR11902:SF1">
    <property type="entry name" value="ENOLASE"/>
    <property type="match status" value="1"/>
</dbReference>
<dbReference type="InterPro" id="IPR000941">
    <property type="entry name" value="Enolase"/>
</dbReference>
<feature type="binding site" evidence="9 12">
    <location>
        <position position="293"/>
    </location>
    <ligand>
        <name>Mg(2+)</name>
        <dbReference type="ChEBI" id="CHEBI:18420"/>
    </ligand>
</feature>
<gene>
    <name evidence="9" type="primary">eno</name>
    <name evidence="15" type="ORF">UU50_C0009G0014</name>
</gene>
<evidence type="ECO:0000256" key="4">
    <source>
        <dbReference type="ARBA" id="ARBA00017068"/>
    </source>
</evidence>
<dbReference type="GO" id="GO:0000287">
    <property type="term" value="F:magnesium ion binding"/>
    <property type="evidence" value="ECO:0007669"/>
    <property type="project" value="UniProtKB-UniRule"/>
</dbReference>
<feature type="binding site" evidence="9">
    <location>
        <position position="169"/>
    </location>
    <ligand>
        <name>(2R)-2-phosphoglycerate</name>
        <dbReference type="ChEBI" id="CHEBI:58289"/>
    </ligand>
</feature>
<dbReference type="SMART" id="SM01193">
    <property type="entry name" value="Enolase_N"/>
    <property type="match status" value="1"/>
</dbReference>
<dbReference type="Pfam" id="PF03952">
    <property type="entry name" value="Enolase_N"/>
    <property type="match status" value="1"/>
</dbReference>
<dbReference type="SFLD" id="SFLDF00002">
    <property type="entry name" value="enolase"/>
    <property type="match status" value="1"/>
</dbReference>
<dbReference type="Pfam" id="PF00113">
    <property type="entry name" value="Enolase_C"/>
    <property type="match status" value="1"/>
</dbReference>
<comment type="cofactor">
    <cofactor evidence="9">
        <name>Mg(2+)</name>
        <dbReference type="ChEBI" id="CHEBI:18420"/>
    </cofactor>
    <text evidence="9">Binds a second Mg(2+) ion via substrate during catalysis.</text>
</comment>
<feature type="binding site" evidence="9 12">
    <location>
        <position position="248"/>
    </location>
    <ligand>
        <name>Mg(2+)</name>
        <dbReference type="ChEBI" id="CHEBI:18420"/>
    </ligand>
</feature>
<dbReference type="AlphaFoldDB" id="A0A0G0YFU9"/>
<dbReference type="Gene3D" id="3.20.20.120">
    <property type="entry name" value="Enolase-like C-terminal domain"/>
    <property type="match status" value="1"/>
</dbReference>
<comment type="caution">
    <text evidence="15">The sequence shown here is derived from an EMBL/GenBank/DDBJ whole genome shotgun (WGS) entry which is preliminary data.</text>
</comment>
<dbReference type="EC" id="4.2.1.11" evidence="3 9"/>
<reference evidence="15 16" key="1">
    <citation type="journal article" date="2015" name="Nature">
        <title>rRNA introns, odd ribosomes, and small enigmatic genomes across a large radiation of phyla.</title>
        <authorList>
            <person name="Brown C.T."/>
            <person name="Hug L.A."/>
            <person name="Thomas B.C."/>
            <person name="Sharon I."/>
            <person name="Castelle C.J."/>
            <person name="Singh A."/>
            <person name="Wilkins M.J."/>
            <person name="Williams K.H."/>
            <person name="Banfield J.F."/>
        </authorList>
    </citation>
    <scope>NUCLEOTIDE SEQUENCE [LARGE SCALE GENOMIC DNA]</scope>
</reference>
<feature type="domain" description="Enolase C-terminal TIM barrel" evidence="13">
    <location>
        <begin position="145"/>
        <end position="422"/>
    </location>
</feature>
<evidence type="ECO:0000256" key="12">
    <source>
        <dbReference type="PIRSR" id="PIRSR001400-3"/>
    </source>
</evidence>
<keyword evidence="8 9" id="KW-0456">Lyase</keyword>
<dbReference type="InterPro" id="IPR020811">
    <property type="entry name" value="Enolase_N"/>
</dbReference>
<feature type="active site" description="Proton donor" evidence="9 10">
    <location>
        <position position="211"/>
    </location>
</feature>
<feature type="active site" description="Proton acceptor" evidence="9 10">
    <location>
        <position position="345"/>
    </location>
</feature>
<feature type="domain" description="Enolase N-terminal" evidence="14">
    <location>
        <begin position="5"/>
        <end position="135"/>
    </location>
</feature>
<keyword evidence="7 9" id="KW-0324">Glycolysis</keyword>
<dbReference type="UniPathway" id="UPA00109">
    <property type="reaction ID" value="UER00187"/>
</dbReference>
<evidence type="ECO:0000256" key="7">
    <source>
        <dbReference type="ARBA" id="ARBA00023152"/>
    </source>
</evidence>
<dbReference type="PROSITE" id="PS00164">
    <property type="entry name" value="ENOLASE"/>
    <property type="match status" value="1"/>
</dbReference>
<proteinExistence type="inferred from homology"/>
<dbReference type="NCBIfam" id="TIGR01060">
    <property type="entry name" value="eno"/>
    <property type="match status" value="1"/>
</dbReference>
<evidence type="ECO:0000256" key="3">
    <source>
        <dbReference type="ARBA" id="ARBA00012058"/>
    </source>
</evidence>
<protein>
    <recommendedName>
        <fullName evidence="4 9">Enolase</fullName>
        <ecNumber evidence="3 9">4.2.1.11</ecNumber>
    </recommendedName>
    <alternativeName>
        <fullName evidence="9">2-phospho-D-glycerate hydro-lyase</fullName>
    </alternativeName>
    <alternativeName>
        <fullName evidence="9">2-phosphoglycerate dehydratase</fullName>
    </alternativeName>
</protein>
<evidence type="ECO:0000256" key="1">
    <source>
        <dbReference type="ARBA" id="ARBA00005031"/>
    </source>
</evidence>
<dbReference type="SFLD" id="SFLDS00001">
    <property type="entry name" value="Enolase"/>
    <property type="match status" value="1"/>
</dbReference>
<dbReference type="HAMAP" id="MF_00318">
    <property type="entry name" value="Enolase"/>
    <property type="match status" value="1"/>
</dbReference>
<comment type="subcellular location">
    <subcellularLocation>
        <location evidence="9">Cytoplasm</location>
    </subcellularLocation>
    <subcellularLocation>
        <location evidence="9">Secreted</location>
    </subcellularLocation>
    <subcellularLocation>
        <location evidence="9">Cell surface</location>
    </subcellularLocation>
    <text evidence="9">Fractions of enolase are present in both the cytoplasm and on the cell surface.</text>
</comment>
<comment type="similarity">
    <text evidence="2 9">Belongs to the enolase family.</text>
</comment>
<feature type="binding site" evidence="11">
    <location>
        <position position="396"/>
    </location>
    <ligand>
        <name>substrate</name>
    </ligand>
</feature>
<dbReference type="SUPFAM" id="SSF54826">
    <property type="entry name" value="Enolase N-terminal domain-like"/>
    <property type="match status" value="1"/>
</dbReference>
<evidence type="ECO:0000313" key="16">
    <source>
        <dbReference type="Proteomes" id="UP000033930"/>
    </source>
</evidence>
<evidence type="ECO:0000259" key="14">
    <source>
        <dbReference type="SMART" id="SM01193"/>
    </source>
</evidence>
<evidence type="ECO:0000256" key="9">
    <source>
        <dbReference type="HAMAP-Rule" id="MF_00318"/>
    </source>
</evidence>
<feature type="binding site" evidence="11">
    <location>
        <position position="293"/>
    </location>
    <ligand>
        <name>substrate</name>
    </ligand>
</feature>
<evidence type="ECO:0000256" key="6">
    <source>
        <dbReference type="ARBA" id="ARBA00022842"/>
    </source>
</evidence>
<feature type="binding site" evidence="11">
    <location>
        <position position="320"/>
    </location>
    <ligand>
        <name>substrate</name>
    </ligand>
</feature>
<dbReference type="SUPFAM" id="SSF51604">
    <property type="entry name" value="Enolase C-terminal domain-like"/>
    <property type="match status" value="1"/>
</dbReference>
<organism evidence="15 16">
    <name type="scientific">Candidatus Uhrbacteria bacterium GW2011_GWC1_41_20</name>
    <dbReference type="NCBI Taxonomy" id="1618983"/>
    <lineage>
        <taxon>Bacteria</taxon>
        <taxon>Candidatus Uhriibacteriota</taxon>
    </lineage>
</organism>